<evidence type="ECO:0000313" key="2">
    <source>
        <dbReference type="Proteomes" id="UP000000214"/>
    </source>
</evidence>
<accession>K7RNB4</accession>
<organism evidence="1 2">
    <name type="scientific">Acidipropionibacterium acidipropionici (strain ATCC 4875 / DSM 20272 / JCM 6432 / NBRC 12425 / NCIMB 8070 / 4)</name>
    <name type="common">Propionibacterium acidipropionici</name>
    <dbReference type="NCBI Taxonomy" id="1171373"/>
    <lineage>
        <taxon>Bacteria</taxon>
        <taxon>Bacillati</taxon>
        <taxon>Actinomycetota</taxon>
        <taxon>Actinomycetes</taxon>
        <taxon>Propionibacteriales</taxon>
        <taxon>Propionibacteriaceae</taxon>
        <taxon>Acidipropionibacterium</taxon>
    </lineage>
</organism>
<dbReference type="AlphaFoldDB" id="K7RNB4"/>
<dbReference type="EMBL" id="CP003493">
    <property type="protein sequence ID" value="AFV89454.1"/>
    <property type="molecule type" value="Genomic_DNA"/>
</dbReference>
<evidence type="ECO:0000313" key="1">
    <source>
        <dbReference type="EMBL" id="AFV89454.1"/>
    </source>
</evidence>
<dbReference type="STRING" id="1171373.PACID_16450"/>
<sequence length="47" mass="5126">MITVLIPAHKAGYVEGGRPQIVETIERVCRTRADRPSASSSWRTTAG</sequence>
<dbReference type="HOGENOM" id="CLU_3171871_0_0_11"/>
<name>K7RNB4_ACIA4</name>
<protein>
    <submittedName>
        <fullName evidence="1">Uncharacterized protein</fullName>
    </submittedName>
</protein>
<dbReference type="KEGG" id="pbo:PACID_16450"/>
<proteinExistence type="predicted"/>
<reference evidence="1 2" key="1">
    <citation type="journal article" date="2012" name="BMC Genomics">
        <title>The genome sequence of Propionibacterium acidipropionici provides insights into its biotechnological and industrial potential.</title>
        <authorList>
            <person name="Parizzi L.P."/>
            <person name="Grassi M.C."/>
            <person name="Llerena L.A."/>
            <person name="Carazzolle M.F."/>
            <person name="Queiroz V.L."/>
            <person name="Lunardi I."/>
            <person name="Zeidler A.F."/>
            <person name="Teixeira P.J."/>
            <person name="Mieczkowski P."/>
            <person name="Rincones J."/>
            <person name="Pereira G.A."/>
        </authorList>
    </citation>
    <scope>NUCLEOTIDE SEQUENCE [LARGE SCALE GENOMIC DNA]</scope>
    <source>
        <strain evidence="2">ATCC 4875 / DSM 20272 / JCM 6432 / NBRC 12425 / NCIMB 8070</strain>
    </source>
</reference>
<dbReference type="PATRIC" id="fig|1171373.8.peg.1625"/>
<dbReference type="Proteomes" id="UP000000214">
    <property type="component" value="Chromosome"/>
</dbReference>
<gene>
    <name evidence="1" type="ordered locus">PACID_16450</name>
</gene>